<dbReference type="InterPro" id="IPR046193">
    <property type="entry name" value="DUF6221"/>
</dbReference>
<evidence type="ECO:0000313" key="1">
    <source>
        <dbReference type="EMBL" id="SEO61147.1"/>
    </source>
</evidence>
<dbReference type="EMBL" id="FOEE01000002">
    <property type="protein sequence ID" value="SEO61147.1"/>
    <property type="molecule type" value="Genomic_DNA"/>
</dbReference>
<reference evidence="2" key="1">
    <citation type="submission" date="2016-10" db="EMBL/GenBank/DDBJ databases">
        <authorList>
            <person name="Varghese N."/>
            <person name="Submissions S."/>
        </authorList>
    </citation>
    <scope>NUCLEOTIDE SEQUENCE [LARGE SCALE GENOMIC DNA]</scope>
    <source>
        <strain evidence="2">DSM 45413</strain>
    </source>
</reference>
<keyword evidence="2" id="KW-1185">Reference proteome</keyword>
<proteinExistence type="predicted"/>
<protein>
    <submittedName>
        <fullName evidence="1">Uncharacterized protein</fullName>
    </submittedName>
</protein>
<sequence length="136" mass="15020">MTAVDLAEFLLARITDDENTARGSTPGPWRWFPGRAGLPAFLESTGAKATHWVEGQSFQAPTVVLGTNQGVMLRVRGRDAEHIAAWHPTRVIAECRAKRALLDGVGSVDPVAYDLVLRSLAVPYADHPDYREEWRP</sequence>
<accession>A0A1H8R4B7</accession>
<organism evidence="1 2">
    <name type="scientific">Trujillonella endophytica</name>
    <dbReference type="NCBI Taxonomy" id="673521"/>
    <lineage>
        <taxon>Bacteria</taxon>
        <taxon>Bacillati</taxon>
        <taxon>Actinomycetota</taxon>
        <taxon>Actinomycetes</taxon>
        <taxon>Geodermatophilales</taxon>
        <taxon>Geodermatophilaceae</taxon>
        <taxon>Trujillonella</taxon>
    </lineage>
</organism>
<dbReference type="Pfam" id="PF19730">
    <property type="entry name" value="DUF6221"/>
    <property type="match status" value="1"/>
</dbReference>
<dbReference type="AlphaFoldDB" id="A0A1H8R4B7"/>
<evidence type="ECO:0000313" key="2">
    <source>
        <dbReference type="Proteomes" id="UP000198960"/>
    </source>
</evidence>
<gene>
    <name evidence="1" type="ORF">SAMN05660991_00986</name>
</gene>
<name>A0A1H8R4B7_9ACTN</name>
<dbReference type="Proteomes" id="UP000198960">
    <property type="component" value="Unassembled WGS sequence"/>
</dbReference>
<dbReference type="STRING" id="673521.SAMN05660991_00986"/>